<evidence type="ECO:0000313" key="3">
    <source>
        <dbReference type="Proteomes" id="UP000593571"/>
    </source>
</evidence>
<accession>A0A7J8E8W1</accession>
<sequence length="166" mass="19231">MFELTSYQYKTDCYNFKAFYVNLTVIAKQNPVVDIQKIKRESQHTIPEKPSNQNREQDKKEQRNYSQRTMNKMAASPNLSGFHYTWANFSRLDTEGLNGRKNKSRVSAGLLHRSGHTQAESEGVEKGVPLNRNQKRTGVDRRPSDKTAFKTKTKKEYHYVIIKGSI</sequence>
<dbReference type="Proteomes" id="UP000593571">
    <property type="component" value="Unassembled WGS sequence"/>
</dbReference>
<feature type="compositionally biased region" description="Basic and acidic residues" evidence="1">
    <location>
        <begin position="137"/>
        <end position="151"/>
    </location>
</feature>
<feature type="region of interest" description="Disordered" evidence="1">
    <location>
        <begin position="113"/>
        <end position="151"/>
    </location>
</feature>
<organism evidence="2 3">
    <name type="scientific">Rousettus aegyptiacus</name>
    <name type="common">Egyptian fruit bat</name>
    <name type="synonym">Pteropus aegyptiacus</name>
    <dbReference type="NCBI Taxonomy" id="9407"/>
    <lineage>
        <taxon>Eukaryota</taxon>
        <taxon>Metazoa</taxon>
        <taxon>Chordata</taxon>
        <taxon>Craniata</taxon>
        <taxon>Vertebrata</taxon>
        <taxon>Euteleostomi</taxon>
        <taxon>Mammalia</taxon>
        <taxon>Eutheria</taxon>
        <taxon>Laurasiatheria</taxon>
        <taxon>Chiroptera</taxon>
        <taxon>Yinpterochiroptera</taxon>
        <taxon>Pteropodoidea</taxon>
        <taxon>Pteropodidae</taxon>
        <taxon>Rousettinae</taxon>
        <taxon>Rousettus</taxon>
    </lineage>
</organism>
<evidence type="ECO:0000313" key="2">
    <source>
        <dbReference type="EMBL" id="KAF6431756.1"/>
    </source>
</evidence>
<reference evidence="2 3" key="1">
    <citation type="journal article" date="2020" name="Nature">
        <title>Six reference-quality genomes reveal evolution of bat adaptations.</title>
        <authorList>
            <person name="Jebb D."/>
            <person name="Huang Z."/>
            <person name="Pippel M."/>
            <person name="Hughes G.M."/>
            <person name="Lavrichenko K."/>
            <person name="Devanna P."/>
            <person name="Winkler S."/>
            <person name="Jermiin L.S."/>
            <person name="Skirmuntt E.C."/>
            <person name="Katzourakis A."/>
            <person name="Burkitt-Gray L."/>
            <person name="Ray D.A."/>
            <person name="Sullivan K.A.M."/>
            <person name="Roscito J.G."/>
            <person name="Kirilenko B.M."/>
            <person name="Davalos L.M."/>
            <person name="Corthals A.P."/>
            <person name="Power M.L."/>
            <person name="Jones G."/>
            <person name="Ransome R.D."/>
            <person name="Dechmann D.K.N."/>
            <person name="Locatelli A.G."/>
            <person name="Puechmaille S.J."/>
            <person name="Fedrigo O."/>
            <person name="Jarvis E.D."/>
            <person name="Hiller M."/>
            <person name="Vernes S.C."/>
            <person name="Myers E.W."/>
            <person name="Teeling E.C."/>
        </authorList>
    </citation>
    <scope>NUCLEOTIDE SEQUENCE [LARGE SCALE GENOMIC DNA]</scope>
    <source>
        <strain evidence="2">MRouAeg1</strain>
        <tissue evidence="2">Muscle</tissue>
    </source>
</reference>
<protein>
    <submittedName>
        <fullName evidence="2">Uncharacterized protein</fullName>
    </submittedName>
</protein>
<keyword evidence="3" id="KW-1185">Reference proteome</keyword>
<gene>
    <name evidence="2" type="ORF">HJG63_008233</name>
</gene>
<dbReference type="EMBL" id="JACASE010000010">
    <property type="protein sequence ID" value="KAF6431756.1"/>
    <property type="molecule type" value="Genomic_DNA"/>
</dbReference>
<dbReference type="AlphaFoldDB" id="A0A7J8E8W1"/>
<name>A0A7J8E8W1_ROUAE</name>
<comment type="caution">
    <text evidence="2">The sequence shown here is derived from an EMBL/GenBank/DDBJ whole genome shotgun (WGS) entry which is preliminary data.</text>
</comment>
<proteinExistence type="predicted"/>
<feature type="region of interest" description="Disordered" evidence="1">
    <location>
        <begin position="40"/>
        <end position="76"/>
    </location>
</feature>
<evidence type="ECO:0000256" key="1">
    <source>
        <dbReference type="SAM" id="MobiDB-lite"/>
    </source>
</evidence>